<evidence type="ECO:0000313" key="1">
    <source>
        <dbReference type="EMBL" id="KAI4869925.1"/>
    </source>
</evidence>
<dbReference type="EMBL" id="MU393427">
    <property type="protein sequence ID" value="KAI4869925.1"/>
    <property type="molecule type" value="Genomic_DNA"/>
</dbReference>
<keyword evidence="2" id="KW-1185">Reference proteome</keyword>
<gene>
    <name evidence="1" type="ORF">F4820DRAFT_343835</name>
</gene>
<name>A0ACB9ZFB7_9PEZI</name>
<comment type="caution">
    <text evidence="1">The sequence shown here is derived from an EMBL/GenBank/DDBJ whole genome shotgun (WGS) entry which is preliminary data.</text>
</comment>
<evidence type="ECO:0000313" key="2">
    <source>
        <dbReference type="Proteomes" id="UP001497700"/>
    </source>
</evidence>
<dbReference type="Proteomes" id="UP001497700">
    <property type="component" value="Unassembled WGS sequence"/>
</dbReference>
<reference evidence="1 2" key="1">
    <citation type="journal article" date="2022" name="New Phytol.">
        <title>Ecological generalism drives hyperdiversity of secondary metabolite gene clusters in xylarialean endophytes.</title>
        <authorList>
            <person name="Franco M.E.E."/>
            <person name="Wisecaver J.H."/>
            <person name="Arnold A.E."/>
            <person name="Ju Y.M."/>
            <person name="Slot J.C."/>
            <person name="Ahrendt S."/>
            <person name="Moore L.P."/>
            <person name="Eastman K.E."/>
            <person name="Scott K."/>
            <person name="Konkel Z."/>
            <person name="Mondo S.J."/>
            <person name="Kuo A."/>
            <person name="Hayes R.D."/>
            <person name="Haridas S."/>
            <person name="Andreopoulos B."/>
            <person name="Riley R."/>
            <person name="LaButti K."/>
            <person name="Pangilinan J."/>
            <person name="Lipzen A."/>
            <person name="Amirebrahimi M."/>
            <person name="Yan J."/>
            <person name="Adam C."/>
            <person name="Keymanesh K."/>
            <person name="Ng V."/>
            <person name="Louie K."/>
            <person name="Northen T."/>
            <person name="Drula E."/>
            <person name="Henrissat B."/>
            <person name="Hsieh H.M."/>
            <person name="Youens-Clark K."/>
            <person name="Lutzoni F."/>
            <person name="Miadlikowska J."/>
            <person name="Eastwood D.C."/>
            <person name="Hamelin R.C."/>
            <person name="Grigoriev I.V."/>
            <person name="U'Ren J.M."/>
        </authorList>
    </citation>
    <scope>NUCLEOTIDE SEQUENCE [LARGE SCALE GENOMIC DNA]</scope>
    <source>
        <strain evidence="1 2">CBS 119005</strain>
    </source>
</reference>
<proteinExistence type="predicted"/>
<organism evidence="1 2">
    <name type="scientific">Hypoxylon rubiginosum</name>
    <dbReference type="NCBI Taxonomy" id="110542"/>
    <lineage>
        <taxon>Eukaryota</taxon>
        <taxon>Fungi</taxon>
        <taxon>Dikarya</taxon>
        <taxon>Ascomycota</taxon>
        <taxon>Pezizomycotina</taxon>
        <taxon>Sordariomycetes</taxon>
        <taxon>Xylariomycetidae</taxon>
        <taxon>Xylariales</taxon>
        <taxon>Hypoxylaceae</taxon>
        <taxon>Hypoxylon</taxon>
    </lineage>
</organism>
<accession>A0ACB9ZFB7</accession>
<sequence>MHPFADLTAAEIGRARNIVQTQHPKTLLSFKAITLEEPPKILMLEYLAAEHSGTTAPCPDRIAYCAYYFRGTTRFFSALVNLSTSEVQETEHKGDGIHGNVDFDEVLEVEKAVMKCPEVQAEIARLMLPDHLEVIPEPWGFGSDGVSDLNRCFQVYMFVREKGNPDSNHYARPLAFSPIFDPVAMKLVKIQHISTSAGHDVGKPDTYKETSPNEYIPSEVALRGDLEPLQVVQPNGPSFKISKDRVLKWQKWHMRLGFNYREGLVLRDVCYDGQPLFYRISLSEMCVPYADPRSPYHRKMAFDLGDVGAGMVCNNLKLGCDCLGSIAYLGGLVCNRDGQPVLKDNAICIHEQDNGIGWKHTNYRTDNAFVVRNRELVIQTILTVSNYEYILMFIFNQAGDIEYQVRATGILSTSAIDEGVTVDFGTVVHPGVLAAHHQHILSLRIDPLIGSYSHGNTAVKQEAEAMPLDDYNPHGNGYRVVKSDITTEGGHDLDWAKSRVFSVKNPHMLNPVNGLPISYKLMFPPVPPLLSHPSSFNAKRAEFADHHLYVTKYRPDELFSGGKFTNQSRGDSGIKNWIAKHQADTADEDIVIWVQFGLNHVPRIEDFPVMPVETVSVHLKPANFFSRNPAIDVPPSTQATNRSVLVQKDTECCKL</sequence>
<protein>
    <submittedName>
        <fullName evidence="1">Copper amine oxidase</fullName>
    </submittedName>
</protein>